<proteinExistence type="predicted"/>
<dbReference type="Proteomes" id="UP000601435">
    <property type="component" value="Unassembled WGS sequence"/>
</dbReference>
<evidence type="ECO:0000313" key="2">
    <source>
        <dbReference type="EMBL" id="CAE7665430.1"/>
    </source>
</evidence>
<dbReference type="EMBL" id="CAJNJA010032255">
    <property type="protein sequence ID" value="CAE7665430.1"/>
    <property type="molecule type" value="Genomic_DNA"/>
</dbReference>
<dbReference type="Gene3D" id="1.25.40.10">
    <property type="entry name" value="Tetratricopeptide repeat domain"/>
    <property type="match status" value="3"/>
</dbReference>
<accession>A0A812W2A8</accession>
<dbReference type="AlphaFoldDB" id="A0A812W2A8"/>
<keyword evidence="3" id="KW-1185">Reference proteome</keyword>
<dbReference type="OrthoDB" id="437097at2759"/>
<organism evidence="2 3">
    <name type="scientific">Symbiodinium necroappetens</name>
    <dbReference type="NCBI Taxonomy" id="1628268"/>
    <lineage>
        <taxon>Eukaryota</taxon>
        <taxon>Sar</taxon>
        <taxon>Alveolata</taxon>
        <taxon>Dinophyceae</taxon>
        <taxon>Suessiales</taxon>
        <taxon>Symbiodiniaceae</taxon>
        <taxon>Symbiodinium</taxon>
    </lineage>
</organism>
<gene>
    <name evidence="2" type="primary">EMB2654</name>
    <name evidence="2" type="ORF">SNEC2469_LOCUS18992</name>
</gene>
<protein>
    <submittedName>
        <fullName evidence="2">EMB2654 protein</fullName>
    </submittedName>
</protein>
<dbReference type="Pfam" id="PF01535">
    <property type="entry name" value="PPR"/>
    <property type="match status" value="1"/>
</dbReference>
<keyword evidence="1" id="KW-0677">Repeat</keyword>
<name>A0A812W2A8_9DINO</name>
<dbReference type="InterPro" id="IPR002885">
    <property type="entry name" value="PPR_rpt"/>
</dbReference>
<evidence type="ECO:0000313" key="3">
    <source>
        <dbReference type="Proteomes" id="UP000601435"/>
    </source>
</evidence>
<comment type="caution">
    <text evidence="2">The sequence shown here is derived from an EMBL/GenBank/DDBJ whole genome shotgun (WGS) entry which is preliminary data.</text>
</comment>
<evidence type="ECO:0000256" key="1">
    <source>
        <dbReference type="ARBA" id="ARBA00022737"/>
    </source>
</evidence>
<dbReference type="InterPro" id="IPR011990">
    <property type="entry name" value="TPR-like_helical_dom_sf"/>
</dbReference>
<sequence>MRQDGAKEQLLGFKSWGHPQRCNGPARTFNRVLSAVGLESWHKAVLLLSRAQSAIVVDTVSFNASVRACTDLSAWHFPSILLMFMRSRNLAPDAFTYNLMLRSFGGLRSKSWESAIRVFFESFCSSAVESDIVGLNSVIHACAKGLVWSIALCLHTVSSVRGLFEIGGPQGANAAISACRDMAWTVALVLLSGLLEQRTASVVSYGATMAALDESNWAKALHLAVLAGPSRYKTVICNSVMSTCGWRRAWSILSGISSPSMVSFGSALGSGRRGGSWPLTLWYLVWMLARRFTPNRITYNAAVDVCRMHGRWIRCLAILNLLQLQSKENRLHSTVIYACDACLKAGNWQSSQVLLCLDQQRLDVVGSSLAIASSSAWPTALTTFGSLQSRHVEAGSATYHAVVAISQEWSEWQRAQQVLIAMQMSQVQTSLATHATAMQAYKKSSKWDFAVQLFGGGSDALQADAILQNAVVDAWGQLHKWQGTMFLLSSMALSLQVPDLPSFNACLVSCEKCKQWKMALSLLNRMRGFQESQGPRPAAATVEAVLAACERCSRWQTSLLVLEAGVEAYSREDLLQRGIGTPEDALELCSEAGAAAFKFKARSSTLQHRITRHVRGLVSQKTKMK</sequence>
<dbReference type="PANTHER" id="PTHR47447">
    <property type="entry name" value="OS03G0856100 PROTEIN"/>
    <property type="match status" value="1"/>
</dbReference>
<reference evidence="2" key="1">
    <citation type="submission" date="2021-02" db="EMBL/GenBank/DDBJ databases">
        <authorList>
            <person name="Dougan E. K."/>
            <person name="Rhodes N."/>
            <person name="Thang M."/>
            <person name="Chan C."/>
        </authorList>
    </citation>
    <scope>NUCLEOTIDE SEQUENCE</scope>
</reference>
<dbReference type="PANTHER" id="PTHR47447:SF17">
    <property type="entry name" value="OS12G0638900 PROTEIN"/>
    <property type="match status" value="1"/>
</dbReference>